<dbReference type="EMBL" id="VSSQ01000043">
    <property type="protein sequence ID" value="MPL68695.1"/>
    <property type="molecule type" value="Genomic_DNA"/>
</dbReference>
<proteinExistence type="predicted"/>
<reference evidence="1" key="1">
    <citation type="submission" date="2019-08" db="EMBL/GenBank/DDBJ databases">
        <authorList>
            <person name="Kucharzyk K."/>
            <person name="Murdoch R.W."/>
            <person name="Higgins S."/>
            <person name="Loffler F."/>
        </authorList>
    </citation>
    <scope>NUCLEOTIDE SEQUENCE</scope>
</reference>
<gene>
    <name evidence="1" type="ORF">SDC9_14423</name>
</gene>
<dbReference type="Pfam" id="PF21830">
    <property type="entry name" value="DUF6890"/>
    <property type="match status" value="1"/>
</dbReference>
<comment type="caution">
    <text evidence="1">The sequence shown here is derived from an EMBL/GenBank/DDBJ whole genome shotgun (WGS) entry which is preliminary data.</text>
</comment>
<evidence type="ECO:0000313" key="1">
    <source>
        <dbReference type="EMBL" id="MPL68695.1"/>
    </source>
</evidence>
<organism evidence="1">
    <name type="scientific">bioreactor metagenome</name>
    <dbReference type="NCBI Taxonomy" id="1076179"/>
    <lineage>
        <taxon>unclassified sequences</taxon>
        <taxon>metagenomes</taxon>
        <taxon>ecological metagenomes</taxon>
    </lineage>
</organism>
<name>A0A644TNY8_9ZZZZ</name>
<accession>A0A644TNY8</accession>
<protein>
    <submittedName>
        <fullName evidence="1">Uncharacterized protein</fullName>
    </submittedName>
</protein>
<sequence>MVALSLHWFPRRELSEESMGEALWLEKDYWEKMSVAVANGIAKAFRG</sequence>
<dbReference type="AlphaFoldDB" id="A0A644TNY8"/>
<dbReference type="InterPro" id="IPR054184">
    <property type="entry name" value="DUF6890"/>
</dbReference>